<dbReference type="EMBL" id="LAVW01000143">
    <property type="protein sequence ID" value="KKW70957.1"/>
    <property type="molecule type" value="Genomic_DNA"/>
</dbReference>
<dbReference type="Proteomes" id="UP000034513">
    <property type="component" value="Unassembled WGS sequence"/>
</dbReference>
<evidence type="ECO:0000313" key="6">
    <source>
        <dbReference type="EMBL" id="WMX70565.1"/>
    </source>
</evidence>
<evidence type="ECO:0000313" key="3">
    <source>
        <dbReference type="EMBL" id="BCO05689.1"/>
    </source>
</evidence>
<evidence type="ECO:0000313" key="11">
    <source>
        <dbReference type="Proteomes" id="UP000192016"/>
    </source>
</evidence>
<dbReference type="GeneID" id="61110659"/>
<evidence type="ECO:0000313" key="5">
    <source>
        <dbReference type="EMBL" id="KZK06560.1"/>
    </source>
</evidence>
<reference evidence="2" key="6">
    <citation type="submission" date="2023-03" db="EMBL/GenBank/DDBJ databases">
        <authorList>
            <person name="McDonnell B."/>
        </authorList>
    </citation>
    <scope>NUCLEOTIDE SEQUENCE</scope>
    <source>
        <strain evidence="2">JM1</strain>
        <strain evidence="1">JM3</strain>
        <strain evidence="7">UC109</strain>
    </source>
</reference>
<keyword evidence="8" id="KW-1185">Reference proteome</keyword>
<evidence type="ECO:0000313" key="1">
    <source>
        <dbReference type="EMBL" id="ARE23035.1"/>
    </source>
</evidence>
<dbReference type="EMBL" id="CP133787">
    <property type="protein sequence ID" value="WMX70565.1"/>
    <property type="molecule type" value="Genomic_DNA"/>
</dbReference>
<dbReference type="RefSeq" id="WP_011675788.1">
    <property type="nucleotide sequence ID" value="NZ_AP018499.1"/>
</dbReference>
<name>A0A0M2ZR59_LACLC</name>
<reference evidence="6" key="7">
    <citation type="submission" date="2023-09" db="EMBL/GenBank/DDBJ databases">
        <authorList>
            <person name="Kim T.W."/>
        </authorList>
    </citation>
    <scope>NUCLEOTIDE SEQUENCE</scope>
    <source>
        <strain evidence="6">KCKM 0438</strain>
    </source>
</reference>
<dbReference type="Proteomes" id="UP000076519">
    <property type="component" value="Unassembled WGS sequence"/>
</dbReference>
<evidence type="ECO:0000313" key="2">
    <source>
        <dbReference type="EMBL" id="ARE28822.1"/>
    </source>
</evidence>
<dbReference type="EMBL" id="AP024222">
    <property type="protein sequence ID" value="BCO05689.1"/>
    <property type="molecule type" value="Genomic_DNA"/>
</dbReference>
<protein>
    <submittedName>
        <fullName evidence="5">Uncharacterized protein</fullName>
    </submittedName>
</protein>
<evidence type="ECO:0000313" key="7">
    <source>
        <dbReference type="EMBL" id="WOW93535.1"/>
    </source>
</evidence>
<dbReference type="Proteomes" id="UP000192161">
    <property type="component" value="Chromosome"/>
</dbReference>
<sequence length="48" mass="5354">MKAKSILTFTLGILVAVSIPVSYSLKTKHFEVNFKKGGLLDPDLYKNK</sequence>
<dbReference type="EMBL" id="CP015901">
    <property type="protein sequence ID" value="ARE23035.1"/>
    <property type="molecule type" value="Genomic_DNA"/>
</dbReference>
<evidence type="ECO:0000313" key="10">
    <source>
        <dbReference type="Proteomes" id="UP000191806"/>
    </source>
</evidence>
<reference evidence="5 9" key="2">
    <citation type="submission" date="2015-08" db="EMBL/GenBank/DDBJ databases">
        <title>Draft Genome Sequences of 11 Lactococcus lactis subspecies cremoris strains.</title>
        <authorList>
            <person name="Wels M."/>
            <person name="Backus L."/>
            <person name="Boekhorst J."/>
            <person name="Dijkstra A."/>
            <person name="Beerthuizen M."/>
            <person name="Siezen R."/>
            <person name="Bachmann H."/>
            <person name="Van Hijum S."/>
        </authorList>
    </citation>
    <scope>NUCLEOTIDE SEQUENCE [LARGE SCALE GENOMIC DNA]</scope>
    <source>
        <strain evidence="5 9">KW10</strain>
    </source>
</reference>
<evidence type="ECO:0000313" key="12">
    <source>
        <dbReference type="Proteomes" id="UP000192161"/>
    </source>
</evidence>
<evidence type="ECO:0000313" key="9">
    <source>
        <dbReference type="Proteomes" id="UP000076519"/>
    </source>
</evidence>
<gene>
    <name evidence="5" type="ORF">AB996_1056</name>
    <name evidence="3" type="ORF">LLC_09290</name>
    <name evidence="2" type="ORF">LLJM1_1463</name>
    <name evidence="1" type="ORF">LLJM3_0830</name>
    <name evidence="7" type="ORF">LLUC109_0795</name>
    <name evidence="6" type="ORF">RF668_11790</name>
    <name evidence="4" type="ORF">VN93_1920</name>
</gene>
<dbReference type="EMBL" id="CP015907">
    <property type="protein sequence ID" value="WOW93535.1"/>
    <property type="molecule type" value="Genomic_DNA"/>
</dbReference>
<dbReference type="EMBL" id="CP015899">
    <property type="protein sequence ID" value="ARE28822.1"/>
    <property type="molecule type" value="Genomic_DNA"/>
</dbReference>
<proteinExistence type="predicted"/>
<dbReference type="PATRIC" id="fig|1359.23.peg.2348"/>
<dbReference type="Proteomes" id="UP001254658">
    <property type="component" value="Chromosome"/>
</dbReference>
<dbReference type="Proteomes" id="UP000595253">
    <property type="component" value="Chromosome"/>
</dbReference>
<reference evidence="6" key="5">
    <citation type="journal article" date="2022" name="Microbiol. Spectr.">
        <title>Optimizing Conditions in the Acid Tolerance Test for Potential Probiotics Using Response Surface Methodology.</title>
        <authorList>
            <person name="Ko H.I."/>
            <person name="Jeong C.H."/>
            <person name="Hong S.W."/>
            <person name="Eun J.B."/>
            <person name="Kim T.W."/>
        </authorList>
    </citation>
    <scope>NUCLEOTIDE SEQUENCE</scope>
    <source>
        <strain evidence="6">KCKM 0438</strain>
    </source>
</reference>
<evidence type="ECO:0000313" key="13">
    <source>
        <dbReference type="Proteomes" id="UP000595253"/>
    </source>
</evidence>
<reference evidence="4 8" key="1">
    <citation type="submission" date="2015-04" db="EMBL/GenBank/DDBJ databases">
        <title>Evaluation of non-dairy Lactococcus lactis with potential dairy applications reveals extensive phenotype-genotype disparity.</title>
        <authorList>
            <person name="Cavanagh D."/>
            <person name="Casey A."/>
            <person name="Altermann E."/>
            <person name="Cotter P."/>
            <person name="Fitzgerald G.F."/>
            <person name="McAuliffe O."/>
        </authorList>
    </citation>
    <scope>NUCLEOTIDE SEQUENCE [LARGE SCALE GENOMIC DNA]</scope>
    <source>
        <strain evidence="4 8">DPC6856</strain>
    </source>
</reference>
<accession>A0A0M2ZR59</accession>
<dbReference type="Proteomes" id="UP000191806">
    <property type="component" value="Chromosome"/>
</dbReference>
<evidence type="ECO:0000313" key="8">
    <source>
        <dbReference type="Proteomes" id="UP000034513"/>
    </source>
</evidence>
<dbReference type="EMBL" id="LIYF01000018">
    <property type="protein sequence ID" value="KZK06560.1"/>
    <property type="molecule type" value="Genomic_DNA"/>
</dbReference>
<reference evidence="10 11" key="3">
    <citation type="journal article" date="2017" name="BMC Genomics">
        <title>Comparative and functional genomics of the Lactococcus lactis taxon; insights into evolution and niche adaptation.</title>
        <authorList>
            <person name="Kelleher P."/>
            <person name="Bottacini F."/>
            <person name="Mahony J."/>
            <person name="Kilcawley K.N."/>
            <person name="van Sinderen D."/>
        </authorList>
    </citation>
    <scope>NUCLEOTIDE SEQUENCE [LARGE SCALE GENOMIC DNA]</scope>
    <source>
        <strain evidence="2 10">JM1</strain>
        <strain evidence="1 12">JM3</strain>
        <strain evidence="7 11">UC109</strain>
    </source>
</reference>
<reference evidence="3 13" key="4">
    <citation type="submission" date="2020-12" db="EMBL/GenBank/DDBJ databases">
        <title>Complete genome sequence of lactococcus lactis subsp. cremoris strain EPSC and strain G3-2.</title>
        <authorList>
            <person name="Kita K."/>
            <person name="Ishikawa S."/>
        </authorList>
    </citation>
    <scope>NUCLEOTIDE SEQUENCE [LARGE SCALE GENOMIC DNA]</scope>
    <source>
        <strain evidence="3 13">EPSC</strain>
    </source>
</reference>
<organism evidence="5 9">
    <name type="scientific">Lactococcus lactis subsp. cremoris</name>
    <name type="common">Streptococcus cremoris</name>
    <dbReference type="NCBI Taxonomy" id="1359"/>
    <lineage>
        <taxon>Bacteria</taxon>
        <taxon>Bacillati</taxon>
        <taxon>Bacillota</taxon>
        <taxon>Bacilli</taxon>
        <taxon>Lactobacillales</taxon>
        <taxon>Streptococcaceae</taxon>
        <taxon>Lactococcus</taxon>
    </lineage>
</organism>
<dbReference type="Proteomes" id="UP000192016">
    <property type="component" value="Chromosome"/>
</dbReference>
<evidence type="ECO:0000313" key="4">
    <source>
        <dbReference type="EMBL" id="KKW70957.1"/>
    </source>
</evidence>
<dbReference type="AlphaFoldDB" id="A0A0M2ZR59"/>